<sequence length="91" mass="9615">MAGEALPVADLFIEDAVARVRDWLAVTAFLLLVSAAFVLGAFCAAGFASMTKSQQSLAVEAPVERVCLCSFASAARNLYAFVRTVAALRCL</sequence>
<reference evidence="2" key="1">
    <citation type="submission" date="2016-03" db="EMBL/GenBank/DDBJ databases">
        <title>Mechanisms controlling the formation of the plant cell surface in tip-growing cells are functionally conserved among land plants.</title>
        <authorList>
            <person name="Honkanen S."/>
            <person name="Jones V.A."/>
            <person name="Morieri G."/>
            <person name="Champion C."/>
            <person name="Hetherington A.J."/>
            <person name="Kelly S."/>
            <person name="Saint-Marcoux D."/>
            <person name="Proust H."/>
            <person name="Prescott H."/>
            <person name="Dolan L."/>
        </authorList>
    </citation>
    <scope>NUCLEOTIDE SEQUENCE [LARGE SCALE GENOMIC DNA]</scope>
    <source>
        <tissue evidence="2">Whole gametophyte</tissue>
    </source>
</reference>
<keyword evidence="1" id="KW-1133">Transmembrane helix</keyword>
<evidence type="ECO:0000256" key="1">
    <source>
        <dbReference type="SAM" id="Phobius"/>
    </source>
</evidence>
<organism evidence="2 3">
    <name type="scientific">Marchantia polymorpha subsp. ruderalis</name>
    <dbReference type="NCBI Taxonomy" id="1480154"/>
    <lineage>
        <taxon>Eukaryota</taxon>
        <taxon>Viridiplantae</taxon>
        <taxon>Streptophyta</taxon>
        <taxon>Embryophyta</taxon>
        <taxon>Marchantiophyta</taxon>
        <taxon>Marchantiopsida</taxon>
        <taxon>Marchantiidae</taxon>
        <taxon>Marchantiales</taxon>
        <taxon>Marchantiaceae</taxon>
        <taxon>Marchantia</taxon>
    </lineage>
</organism>
<accession>A0A176VQE5</accession>
<comment type="caution">
    <text evidence="2">The sequence shown here is derived from an EMBL/GenBank/DDBJ whole genome shotgun (WGS) entry which is preliminary data.</text>
</comment>
<name>A0A176VQE5_MARPO</name>
<dbReference type="AlphaFoldDB" id="A0A176VQE5"/>
<dbReference type="EMBL" id="LVLJ01002926">
    <property type="protein sequence ID" value="OAE23130.1"/>
    <property type="molecule type" value="Genomic_DNA"/>
</dbReference>
<protein>
    <submittedName>
        <fullName evidence="2">Uncharacterized protein</fullName>
    </submittedName>
</protein>
<gene>
    <name evidence="2" type="ORF">AXG93_3986s1150</name>
</gene>
<keyword evidence="1" id="KW-0472">Membrane</keyword>
<evidence type="ECO:0000313" key="3">
    <source>
        <dbReference type="Proteomes" id="UP000077202"/>
    </source>
</evidence>
<proteinExistence type="predicted"/>
<keyword evidence="1" id="KW-0812">Transmembrane</keyword>
<feature type="transmembrane region" description="Helical" evidence="1">
    <location>
        <begin position="23"/>
        <end position="48"/>
    </location>
</feature>
<keyword evidence="3" id="KW-1185">Reference proteome</keyword>
<dbReference type="Proteomes" id="UP000077202">
    <property type="component" value="Unassembled WGS sequence"/>
</dbReference>
<evidence type="ECO:0000313" key="2">
    <source>
        <dbReference type="EMBL" id="OAE23130.1"/>
    </source>
</evidence>